<dbReference type="GO" id="GO:0030154">
    <property type="term" value="P:cell differentiation"/>
    <property type="evidence" value="ECO:0007669"/>
    <property type="project" value="UniProtKB-KW"/>
</dbReference>
<name>A0A5N6LWD7_9ASTR</name>
<keyword evidence="6" id="KW-1133">Transmembrane helix</keyword>
<keyword evidence="6" id="KW-0472">Membrane</keyword>
<dbReference type="AlphaFoldDB" id="A0A5N6LWD7"/>
<feature type="region of interest" description="Disordered" evidence="5">
    <location>
        <begin position="117"/>
        <end position="150"/>
    </location>
</feature>
<evidence type="ECO:0000256" key="3">
    <source>
        <dbReference type="ARBA" id="ARBA00022782"/>
    </source>
</evidence>
<evidence type="ECO:0000313" key="8">
    <source>
        <dbReference type="Proteomes" id="UP000326396"/>
    </source>
</evidence>
<evidence type="ECO:0000256" key="5">
    <source>
        <dbReference type="SAM" id="MobiDB-lite"/>
    </source>
</evidence>
<protein>
    <submittedName>
        <fullName evidence="7">Uncharacterized protein</fullName>
    </submittedName>
</protein>
<keyword evidence="3" id="KW-0221">Differentiation</keyword>
<dbReference type="PANTHER" id="PTHR34359:SF24">
    <property type="entry name" value="INACTIVE PROTEIN FON2 SPARE1"/>
    <property type="match status" value="1"/>
</dbReference>
<dbReference type="InterPro" id="IPR039618">
    <property type="entry name" value="CLE9-13"/>
</dbReference>
<evidence type="ECO:0000256" key="2">
    <source>
        <dbReference type="ARBA" id="ARBA00022473"/>
    </source>
</evidence>
<dbReference type="PANTHER" id="PTHR34359">
    <property type="entry name" value="CLAVATA3/ESR (CLE)-RELATED PROTEIN 10"/>
    <property type="match status" value="1"/>
</dbReference>
<feature type="transmembrane region" description="Helical" evidence="6">
    <location>
        <begin position="38"/>
        <end position="59"/>
    </location>
</feature>
<keyword evidence="8" id="KW-1185">Reference proteome</keyword>
<dbReference type="Proteomes" id="UP000326396">
    <property type="component" value="Linkage Group LG8"/>
</dbReference>
<organism evidence="7 8">
    <name type="scientific">Mikania micrantha</name>
    <name type="common">bitter vine</name>
    <dbReference type="NCBI Taxonomy" id="192012"/>
    <lineage>
        <taxon>Eukaryota</taxon>
        <taxon>Viridiplantae</taxon>
        <taxon>Streptophyta</taxon>
        <taxon>Embryophyta</taxon>
        <taxon>Tracheophyta</taxon>
        <taxon>Spermatophyta</taxon>
        <taxon>Magnoliopsida</taxon>
        <taxon>eudicotyledons</taxon>
        <taxon>Gunneridae</taxon>
        <taxon>Pentapetalae</taxon>
        <taxon>asterids</taxon>
        <taxon>campanulids</taxon>
        <taxon>Asterales</taxon>
        <taxon>Asteraceae</taxon>
        <taxon>Asteroideae</taxon>
        <taxon>Heliantheae alliance</taxon>
        <taxon>Eupatorieae</taxon>
        <taxon>Mikania</taxon>
    </lineage>
</organism>
<gene>
    <name evidence="7" type="ORF">E3N88_39296</name>
</gene>
<keyword evidence="6" id="KW-0812">Transmembrane</keyword>
<evidence type="ECO:0000313" key="7">
    <source>
        <dbReference type="EMBL" id="KAD2805919.1"/>
    </source>
</evidence>
<evidence type="ECO:0000256" key="1">
    <source>
        <dbReference type="ARBA" id="ARBA00005416"/>
    </source>
</evidence>
<dbReference type="EMBL" id="SZYD01000018">
    <property type="protein sequence ID" value="KAD2805919.1"/>
    <property type="molecule type" value="Genomic_DNA"/>
</dbReference>
<comment type="similarity">
    <text evidence="1">Belongs to the CLV3/ESR signal peptide family.</text>
</comment>
<keyword evidence="4" id="KW-0379">Hydroxylation</keyword>
<evidence type="ECO:0000256" key="4">
    <source>
        <dbReference type="ARBA" id="ARBA00023278"/>
    </source>
</evidence>
<reference evidence="7 8" key="1">
    <citation type="submission" date="2019-05" db="EMBL/GenBank/DDBJ databases">
        <title>Mikania micrantha, genome provides insights into the molecular mechanism of rapid growth.</title>
        <authorList>
            <person name="Liu B."/>
        </authorList>
    </citation>
    <scope>NUCLEOTIDE SEQUENCE [LARGE SCALE GENOMIC DNA]</scope>
    <source>
        <strain evidence="7">NLD-2019</strain>
        <tissue evidence="7">Leaf</tissue>
    </source>
</reference>
<accession>A0A5N6LWD7</accession>
<evidence type="ECO:0000256" key="6">
    <source>
        <dbReference type="SAM" id="Phobius"/>
    </source>
</evidence>
<comment type="caution">
    <text evidence="7">The sequence shown here is derived from an EMBL/GenBank/DDBJ whole genome shotgun (WGS) entry which is preliminary data.</text>
</comment>
<feature type="compositionally biased region" description="Basic residues" evidence="5">
    <location>
        <begin position="117"/>
        <end position="126"/>
    </location>
</feature>
<sequence>MIYALSLNTKPHLLMLSSPFHAPSTTVLPLPPPPPPPVMAAGSPATLTTLISLSILLLWCTTTPILTTNGPHLLKQEQDDRRYRSLSARRALTSRNTLAPSTKFDFAPFIHVVHHHRQHQHQHQHRGSTIDPRYGVEMRRVPSGPNPLHH</sequence>
<proteinExistence type="inferred from homology"/>
<keyword evidence="2" id="KW-0217">Developmental protein</keyword>